<proteinExistence type="inferred from homology"/>
<evidence type="ECO:0000256" key="1">
    <source>
        <dbReference type="ARBA" id="ARBA00004328"/>
    </source>
</evidence>
<comment type="subcellular location">
    <subcellularLocation>
        <location evidence="1 8">Virion</location>
    </subcellularLocation>
</comment>
<evidence type="ECO:0000256" key="2">
    <source>
        <dbReference type="ARBA" id="ARBA00022561"/>
    </source>
</evidence>
<sequence length="115" mass="13377">VCWHNQLFVTVVPYHSQYQFNNMCFYTVSCDLGQYDATKFKQYSRHVEEYDLQFIFFLCTITLTADVMSYIHSMNSSILEDWNFGVPPPPTTSLVDTYSFCTICCYYLSKGCCTG</sequence>
<evidence type="ECO:0000256" key="7">
    <source>
        <dbReference type="ARBA" id="ARBA00023296"/>
    </source>
</evidence>
<dbReference type="EMBL" id="EU911398">
    <property type="protein sequence ID" value="ACK56672.1"/>
    <property type="molecule type" value="Genomic_DNA"/>
</dbReference>
<dbReference type="Pfam" id="PF00500">
    <property type="entry name" value="Late_protein_L1"/>
    <property type="match status" value="1"/>
</dbReference>
<organism evidence="9">
    <name type="scientific">Human papillomavirus</name>
    <dbReference type="NCBI Taxonomy" id="10566"/>
    <lineage>
        <taxon>Viruses</taxon>
        <taxon>Monodnaviria</taxon>
        <taxon>Shotokuvirae</taxon>
        <taxon>Cossaviricota</taxon>
        <taxon>Papovaviricetes</taxon>
        <taxon>Zurhausenvirales</taxon>
        <taxon>Papillomaviridae</taxon>
    </lineage>
</organism>
<keyword evidence="4 8" id="KW-1161">Viral attachment to host cell</keyword>
<comment type="similarity">
    <text evidence="8">Belongs to the papillomaviridae L1 protein family.</text>
</comment>
<evidence type="ECO:0000256" key="6">
    <source>
        <dbReference type="ARBA" id="ARBA00022921"/>
    </source>
</evidence>
<dbReference type="Gene3D" id="2.60.175.20">
    <property type="entry name" value="Major capsid L1 (late) superfamily, Papillomavirus"/>
    <property type="match status" value="1"/>
</dbReference>
<keyword evidence="8" id="KW-1145">T=7 icosahedral capsid protein</keyword>
<evidence type="ECO:0000256" key="4">
    <source>
        <dbReference type="ARBA" id="ARBA00022804"/>
    </source>
</evidence>
<name>B8RAB9_9PAPI</name>
<dbReference type="GO" id="GO:0046718">
    <property type="term" value="P:symbiont entry into host cell"/>
    <property type="evidence" value="ECO:0007669"/>
    <property type="project" value="UniProtKB-UniRule"/>
</dbReference>
<dbReference type="GO" id="GO:0005198">
    <property type="term" value="F:structural molecule activity"/>
    <property type="evidence" value="ECO:0007669"/>
    <property type="project" value="InterPro"/>
</dbReference>
<keyword evidence="3 8" id="KW-0945">Host-virus interaction</keyword>
<dbReference type="GO" id="GO:0019062">
    <property type="term" value="P:virion attachment to host cell"/>
    <property type="evidence" value="ECO:0007669"/>
    <property type="project" value="UniProtKB-UniRule"/>
</dbReference>
<keyword evidence="6 8" id="KW-0426">Late protein</keyword>
<keyword evidence="7 8" id="KW-1160">Virus entry into host cell</keyword>
<keyword evidence="2 8" id="KW-0167">Capsid protein</keyword>
<dbReference type="InterPro" id="IPR002210">
    <property type="entry name" value="Capsid_L1_Papillomavir"/>
</dbReference>
<evidence type="ECO:0000256" key="8">
    <source>
        <dbReference type="RuleBase" id="RU361248"/>
    </source>
</evidence>
<dbReference type="InterPro" id="IPR036973">
    <property type="entry name" value="Capsid_L1_sf_Papillomavir"/>
</dbReference>
<gene>
    <name evidence="8 9" type="primary">L1</name>
</gene>
<evidence type="ECO:0000256" key="5">
    <source>
        <dbReference type="ARBA" id="ARBA00022844"/>
    </source>
</evidence>
<evidence type="ECO:0000256" key="3">
    <source>
        <dbReference type="ARBA" id="ARBA00022581"/>
    </source>
</evidence>
<reference evidence="9" key="1">
    <citation type="journal article" date="2009" name="J. Med. Virol.">
        <title>High-risk HPV types in lesions of the uterine cervix of female commercial sex workers in the Philippines.</title>
        <authorList>
            <person name="Miyashita M."/>
            <person name="Agdamag D.M."/>
            <person name="Sasagawa T."/>
            <person name="Matsushita K."/>
            <person name="Salud L.M."/>
            <person name="Salud C.O."/>
            <person name="Saikawa K."/>
            <person name="Leano P.S."/>
            <person name="Pagcaliwagan T."/>
            <person name="Acuna J."/>
            <person name="Ishizaki A."/>
            <person name="Kageyama S."/>
            <person name="Ichimura H."/>
        </authorList>
    </citation>
    <scope>NUCLEOTIDE SEQUENCE</scope>
    <source>
        <strain evidence="9">06JAN_PHL_MY131_o</strain>
    </source>
</reference>
<comment type="subunit">
    <text evidence="8">Self-assembles into homopentamers. The capsid has an icosahedral symmetry and consists of 72 capsomers, with each capsomer being a pentamer of L1. Interacts with the minor capsid protein L2; this interaction is necessary for viral genome encapsidation.</text>
</comment>
<dbReference type="GO" id="GO:0039620">
    <property type="term" value="C:T=7 icosahedral viral capsid"/>
    <property type="evidence" value="ECO:0007669"/>
    <property type="project" value="UniProtKB-KW"/>
</dbReference>
<dbReference type="SUPFAM" id="SSF88648">
    <property type="entry name" value="Group I dsDNA viruses"/>
    <property type="match status" value="1"/>
</dbReference>
<protein>
    <recommendedName>
        <fullName evidence="8">Major capsid protein L1</fullName>
    </recommendedName>
</protein>
<comment type="function">
    <text evidence="8">Forms an icosahedral capsid with a T=7 symmetry and a 50 nm diameter. The capsid is composed of 72 pentamers linked to each other by disulfide bonds and associated with L2 proteins. Binds to heparan sulfate proteoglycans on cell surface of basal layer keratinocytes to provide initial virion attachment. This binding mediates a conformational change in the virus capsid that facilitates efficient infection. The virion enters the host cell via endocytosis. During virus trafficking, L1 protein dissociates from the viral DNA and the genomic DNA is released to the host nucleus. The virion assembly takes place within the cell nucleus. Encapsulates the genomic DNA together with protein L2.</text>
</comment>
<dbReference type="InterPro" id="IPR011222">
    <property type="entry name" value="dsDNA_vir_gr_I_capsid"/>
</dbReference>
<accession>B8RAB9</accession>
<evidence type="ECO:0000313" key="9">
    <source>
        <dbReference type="EMBL" id="ACK56672.1"/>
    </source>
</evidence>
<keyword evidence="5 8" id="KW-0946">Virion</keyword>
<feature type="non-terminal residue" evidence="9">
    <location>
        <position position="1"/>
    </location>
</feature>